<organism evidence="1 2">
    <name type="scientific">Hexamita inflata</name>
    <dbReference type="NCBI Taxonomy" id="28002"/>
    <lineage>
        <taxon>Eukaryota</taxon>
        <taxon>Metamonada</taxon>
        <taxon>Diplomonadida</taxon>
        <taxon>Hexamitidae</taxon>
        <taxon>Hexamitinae</taxon>
        <taxon>Hexamita</taxon>
    </lineage>
</organism>
<evidence type="ECO:0000313" key="1">
    <source>
        <dbReference type="EMBL" id="CAL5986070.1"/>
    </source>
</evidence>
<keyword evidence="2" id="KW-1185">Reference proteome</keyword>
<gene>
    <name evidence="1" type="ORF">HINF_LOCUS9240</name>
</gene>
<reference evidence="1 2" key="1">
    <citation type="submission" date="2024-07" db="EMBL/GenBank/DDBJ databases">
        <authorList>
            <person name="Akdeniz Z."/>
        </authorList>
    </citation>
    <scope>NUCLEOTIDE SEQUENCE [LARGE SCALE GENOMIC DNA]</scope>
</reference>
<sequence>MNSFVMSSERISKKVVYQTRFIADHDVKHHSIVQKLDNAEIQGNLFFGTDFYCNVRLPDYKITDEPQTKSSTNSSAESFRTKLVKIEKNKFMCPKGLMPRPKSPSRIFQEIKSGIQKEEKGEGKKGAKKVFSVSERLLLENLNNLDISIESESEETKKTDKLVKNESGKLIQVVIPTYQRSERTRRMLEVQMDELALIQMQINKNIAQLQ</sequence>
<evidence type="ECO:0000313" key="2">
    <source>
        <dbReference type="Proteomes" id="UP001642409"/>
    </source>
</evidence>
<protein>
    <submittedName>
        <fullName evidence="1">Hypothetical_protein</fullName>
    </submittedName>
</protein>
<dbReference type="EMBL" id="CAXDID020000019">
    <property type="protein sequence ID" value="CAL5986070.1"/>
    <property type="molecule type" value="Genomic_DNA"/>
</dbReference>
<comment type="caution">
    <text evidence="1">The sequence shown here is derived from an EMBL/GenBank/DDBJ whole genome shotgun (WGS) entry which is preliminary data.</text>
</comment>
<accession>A0ABP1H4X8</accession>
<name>A0ABP1H4X8_9EUKA</name>
<dbReference type="Proteomes" id="UP001642409">
    <property type="component" value="Unassembled WGS sequence"/>
</dbReference>
<proteinExistence type="predicted"/>